<reference evidence="1 2" key="1">
    <citation type="submission" date="2018-06" db="EMBL/GenBank/DDBJ databases">
        <authorList>
            <consortium name="Pathogen Informatics"/>
            <person name="Doyle S."/>
        </authorList>
    </citation>
    <scope>NUCLEOTIDE SEQUENCE [LARGE SCALE GENOMIC DNA]</scope>
    <source>
        <strain evidence="1 2">NCTC10476</strain>
    </source>
</reference>
<evidence type="ECO:0000313" key="2">
    <source>
        <dbReference type="Proteomes" id="UP000255169"/>
    </source>
</evidence>
<dbReference type="Pfam" id="PF10618">
    <property type="entry name" value="Tail_tube"/>
    <property type="match status" value="1"/>
</dbReference>
<accession>A0A380S9L1</accession>
<sequence>MGDTRNRLAGTAFVTVDGLTIMVAGQFKYSPSRVKRER</sequence>
<dbReference type="InterPro" id="IPR019596">
    <property type="entry name" value="Phage_Mu_GpM_tail_tub"/>
</dbReference>
<dbReference type="Proteomes" id="UP000255169">
    <property type="component" value="Unassembled WGS sequence"/>
</dbReference>
<dbReference type="AlphaFoldDB" id="A0A380S9L1"/>
<evidence type="ECO:0000313" key="1">
    <source>
        <dbReference type="EMBL" id="SUQ37355.1"/>
    </source>
</evidence>
<proteinExistence type="predicted"/>
<protein>
    <submittedName>
        <fullName evidence="1">Phage tail tube protein</fullName>
    </submittedName>
</protein>
<name>A0A380S9L1_YERRU</name>
<keyword evidence="2" id="KW-1185">Reference proteome</keyword>
<gene>
    <name evidence="1" type="ORF">NCTC10476_03479</name>
</gene>
<organism evidence="1 2">
    <name type="scientific">Yersinia ruckeri</name>
    <dbReference type="NCBI Taxonomy" id="29486"/>
    <lineage>
        <taxon>Bacteria</taxon>
        <taxon>Pseudomonadati</taxon>
        <taxon>Pseudomonadota</taxon>
        <taxon>Gammaproteobacteria</taxon>
        <taxon>Enterobacterales</taxon>
        <taxon>Yersiniaceae</taxon>
        <taxon>Yersinia</taxon>
    </lineage>
</organism>
<dbReference type="EMBL" id="UHJG01000002">
    <property type="protein sequence ID" value="SUQ37355.1"/>
    <property type="molecule type" value="Genomic_DNA"/>
</dbReference>